<comment type="caution">
    <text evidence="2">The sequence shown here is derived from an EMBL/GenBank/DDBJ whole genome shotgun (WGS) entry which is preliminary data.</text>
</comment>
<evidence type="ECO:0000313" key="4">
    <source>
        <dbReference type="Proteomes" id="UP001215280"/>
    </source>
</evidence>
<protein>
    <submittedName>
        <fullName evidence="2">Uncharacterized protein</fullName>
    </submittedName>
</protein>
<dbReference type="EMBL" id="JARJLG010000135">
    <property type="protein sequence ID" value="KAJ7738841.1"/>
    <property type="molecule type" value="Genomic_DNA"/>
</dbReference>
<dbReference type="EMBL" id="JARJLG010000075">
    <property type="protein sequence ID" value="KAJ7752229.1"/>
    <property type="molecule type" value="Genomic_DNA"/>
</dbReference>
<proteinExistence type="predicted"/>
<feature type="region of interest" description="Disordered" evidence="1">
    <location>
        <begin position="60"/>
        <end position="106"/>
    </location>
</feature>
<accession>A0AAD7MYR1</accession>
<keyword evidence="4" id="KW-1185">Reference proteome</keyword>
<evidence type="ECO:0000313" key="3">
    <source>
        <dbReference type="EMBL" id="KAJ7752229.1"/>
    </source>
</evidence>
<reference evidence="2" key="1">
    <citation type="submission" date="2023-03" db="EMBL/GenBank/DDBJ databases">
        <title>Massive genome expansion in bonnet fungi (Mycena s.s.) driven by repeated elements and novel gene families across ecological guilds.</title>
        <authorList>
            <consortium name="Lawrence Berkeley National Laboratory"/>
            <person name="Harder C.B."/>
            <person name="Miyauchi S."/>
            <person name="Viragh M."/>
            <person name="Kuo A."/>
            <person name="Thoen E."/>
            <person name="Andreopoulos B."/>
            <person name="Lu D."/>
            <person name="Skrede I."/>
            <person name="Drula E."/>
            <person name="Henrissat B."/>
            <person name="Morin E."/>
            <person name="Kohler A."/>
            <person name="Barry K."/>
            <person name="LaButti K."/>
            <person name="Morin E."/>
            <person name="Salamov A."/>
            <person name="Lipzen A."/>
            <person name="Mereny Z."/>
            <person name="Hegedus B."/>
            <person name="Baldrian P."/>
            <person name="Stursova M."/>
            <person name="Weitz H."/>
            <person name="Taylor A."/>
            <person name="Grigoriev I.V."/>
            <person name="Nagy L.G."/>
            <person name="Martin F."/>
            <person name="Kauserud H."/>
        </authorList>
    </citation>
    <scope>NUCLEOTIDE SEQUENCE</scope>
    <source>
        <strain evidence="2">CBHHK188m</strain>
    </source>
</reference>
<sequence>MASVPTSSPFSAPAAPPPPIVVLLAMSNLPFDTVSRPLLINTDLPPRSLKRDRTPAIPLRSRDRTPAVPPRTLRFNPVARATSSPLSSATPSFVDGPETPRATPAPAEAAGSAALIPRPLGAQLTLKSCSESIAGTDLNSLKVRIKALVTEILDTSAPYTRQAPEALRKVEAKILEEFPFLHRYEGRWPIQVLVTARLKYYKR</sequence>
<dbReference type="Proteomes" id="UP001215280">
    <property type="component" value="Unassembled WGS sequence"/>
</dbReference>
<name>A0AAD7MYR1_9AGAR</name>
<evidence type="ECO:0000313" key="2">
    <source>
        <dbReference type="EMBL" id="KAJ7738841.1"/>
    </source>
</evidence>
<gene>
    <name evidence="3" type="ORF">DFH07DRAFT_960665</name>
    <name evidence="2" type="ORF">DFH07DRAFT_965940</name>
</gene>
<dbReference type="AlphaFoldDB" id="A0AAD7MYR1"/>
<evidence type="ECO:0000256" key="1">
    <source>
        <dbReference type="SAM" id="MobiDB-lite"/>
    </source>
</evidence>
<feature type="compositionally biased region" description="Low complexity" evidence="1">
    <location>
        <begin position="81"/>
        <end position="106"/>
    </location>
</feature>
<organism evidence="2 4">
    <name type="scientific">Mycena maculata</name>
    <dbReference type="NCBI Taxonomy" id="230809"/>
    <lineage>
        <taxon>Eukaryota</taxon>
        <taxon>Fungi</taxon>
        <taxon>Dikarya</taxon>
        <taxon>Basidiomycota</taxon>
        <taxon>Agaricomycotina</taxon>
        <taxon>Agaricomycetes</taxon>
        <taxon>Agaricomycetidae</taxon>
        <taxon>Agaricales</taxon>
        <taxon>Marasmiineae</taxon>
        <taxon>Mycenaceae</taxon>
        <taxon>Mycena</taxon>
    </lineage>
</organism>